<protein>
    <submittedName>
        <fullName evidence="2">Uncharacterized protein</fullName>
    </submittedName>
</protein>
<evidence type="ECO:0000313" key="2">
    <source>
        <dbReference type="EMBL" id="OWZ04761.1"/>
    </source>
</evidence>
<evidence type="ECO:0000313" key="3">
    <source>
        <dbReference type="Proteomes" id="UP000198211"/>
    </source>
</evidence>
<keyword evidence="3" id="KW-1185">Reference proteome</keyword>
<name>A0A225VGR4_9STRA</name>
<evidence type="ECO:0000256" key="1">
    <source>
        <dbReference type="SAM" id="MobiDB-lite"/>
    </source>
</evidence>
<dbReference type="OrthoDB" id="122383at2759"/>
<dbReference type="Proteomes" id="UP000198211">
    <property type="component" value="Unassembled WGS sequence"/>
</dbReference>
<proteinExistence type="predicted"/>
<comment type="caution">
    <text evidence="2">The sequence shown here is derived from an EMBL/GenBank/DDBJ whole genome shotgun (WGS) entry which is preliminary data.</text>
</comment>
<accession>A0A225VGR4</accession>
<gene>
    <name evidence="2" type="ORF">PHMEG_00023283</name>
</gene>
<dbReference type="EMBL" id="NBNE01004786">
    <property type="protein sequence ID" value="OWZ04761.1"/>
    <property type="molecule type" value="Genomic_DNA"/>
</dbReference>
<dbReference type="AlphaFoldDB" id="A0A225VGR4"/>
<reference evidence="3" key="1">
    <citation type="submission" date="2017-03" db="EMBL/GenBank/DDBJ databases">
        <title>Phytopthora megakarya and P. palmivora, two closely related causual agents of cacao black pod achieved similar genome size and gene model numbers by different mechanisms.</title>
        <authorList>
            <person name="Ali S."/>
            <person name="Shao J."/>
            <person name="Larry D.J."/>
            <person name="Kronmiller B."/>
            <person name="Shen D."/>
            <person name="Strem M.D."/>
            <person name="Melnick R.L."/>
            <person name="Guiltinan M.J."/>
            <person name="Tyler B.M."/>
            <person name="Meinhardt L.W."/>
            <person name="Bailey B.A."/>
        </authorList>
    </citation>
    <scope>NUCLEOTIDE SEQUENCE [LARGE SCALE GENOMIC DNA]</scope>
    <source>
        <strain evidence="3">zdho120</strain>
    </source>
</reference>
<feature type="region of interest" description="Disordered" evidence="1">
    <location>
        <begin position="88"/>
        <end position="107"/>
    </location>
</feature>
<sequence length="221" mass="24933">MKLKNNPQPKPKSRKARYKVLRKPVRSSARSSQIHHLPAMQAAFLKRFETLEDLDVRLRTRFKLETLLVRDQADQADHVTTHAAQVPALESDNVGSDGTHTEVNETPAAPNGVKYLKQCGNPEGWPEGVKYLKECDNPEGLLFKDTGKFDPCQCYLNCFYKTCQNSASAYYCTRTSCALKGRCSNSMSENPSVEIVYLEVFAFEPLMTYLWVISLANTLGF</sequence>
<organism evidence="2 3">
    <name type="scientific">Phytophthora megakarya</name>
    <dbReference type="NCBI Taxonomy" id="4795"/>
    <lineage>
        <taxon>Eukaryota</taxon>
        <taxon>Sar</taxon>
        <taxon>Stramenopiles</taxon>
        <taxon>Oomycota</taxon>
        <taxon>Peronosporomycetes</taxon>
        <taxon>Peronosporales</taxon>
        <taxon>Peronosporaceae</taxon>
        <taxon>Phytophthora</taxon>
    </lineage>
</organism>